<dbReference type="InterPro" id="IPR018244">
    <property type="entry name" value="Allrgn_V5/Tpx1_CS"/>
</dbReference>
<name>A0A835GXC9_9MAGN</name>
<evidence type="ECO:0000313" key="4">
    <source>
        <dbReference type="Proteomes" id="UP000631114"/>
    </source>
</evidence>
<gene>
    <name evidence="3" type="ORF">IFM89_004520</name>
</gene>
<dbReference type="PANTHER" id="PTHR10334">
    <property type="entry name" value="CYSTEINE-RICH SECRETORY PROTEIN-RELATED"/>
    <property type="match status" value="1"/>
</dbReference>
<feature type="chain" id="PRO_5032277254" description="SCP domain-containing protein" evidence="1">
    <location>
        <begin position="24"/>
        <end position="165"/>
    </location>
</feature>
<dbReference type="SMART" id="SM00198">
    <property type="entry name" value="SCP"/>
    <property type="match status" value="1"/>
</dbReference>
<dbReference type="Pfam" id="PF00188">
    <property type="entry name" value="CAP"/>
    <property type="match status" value="1"/>
</dbReference>
<dbReference type="InterPro" id="IPR001283">
    <property type="entry name" value="CRISP-related"/>
</dbReference>
<keyword evidence="1" id="KW-0732">Signal</keyword>
<reference evidence="3 4" key="1">
    <citation type="submission" date="2020-10" db="EMBL/GenBank/DDBJ databases">
        <title>The Coptis chinensis genome and diversification of protoberbering-type alkaloids.</title>
        <authorList>
            <person name="Wang B."/>
            <person name="Shu S."/>
            <person name="Song C."/>
            <person name="Liu Y."/>
        </authorList>
    </citation>
    <scope>NUCLEOTIDE SEQUENCE [LARGE SCALE GENOMIC DNA]</scope>
    <source>
        <strain evidence="3">HL-2020</strain>
        <tissue evidence="3">Leaf</tissue>
    </source>
</reference>
<dbReference type="Gene3D" id="3.40.33.10">
    <property type="entry name" value="CAP"/>
    <property type="match status" value="1"/>
</dbReference>
<evidence type="ECO:0000259" key="2">
    <source>
        <dbReference type="SMART" id="SM00198"/>
    </source>
</evidence>
<dbReference type="GO" id="GO:0005576">
    <property type="term" value="C:extracellular region"/>
    <property type="evidence" value="ECO:0007669"/>
    <property type="project" value="InterPro"/>
</dbReference>
<dbReference type="PROSITE" id="PS01010">
    <property type="entry name" value="CRISP_2"/>
    <property type="match status" value="1"/>
</dbReference>
<sequence>MKSAVLTFTCMVGLLAHLHVVQAIDTPEKWVKLHNDVRAKVGVGPLRWNRTLENYAKNYAIKRSGDCELIHSHGPYGENIYWGQGEGVTDAAAAMRCWVDEEIDYYDYNANTCIDGKDCLHYTQIIWKNTVQVGCGMAQCTTVANKVFISCNYYPPGNFVGQRPY</sequence>
<feature type="domain" description="SCP" evidence="2">
    <location>
        <begin position="25"/>
        <end position="161"/>
    </location>
</feature>
<protein>
    <recommendedName>
        <fullName evidence="2">SCP domain-containing protein</fullName>
    </recommendedName>
</protein>
<dbReference type="OrthoDB" id="337038at2759"/>
<dbReference type="CDD" id="cd05381">
    <property type="entry name" value="CAP_PR-1"/>
    <property type="match status" value="1"/>
</dbReference>
<dbReference type="SUPFAM" id="SSF55797">
    <property type="entry name" value="PR-1-like"/>
    <property type="match status" value="1"/>
</dbReference>
<comment type="caution">
    <text evidence="3">The sequence shown here is derived from an EMBL/GenBank/DDBJ whole genome shotgun (WGS) entry which is preliminary data.</text>
</comment>
<keyword evidence="4" id="KW-1185">Reference proteome</keyword>
<organism evidence="3 4">
    <name type="scientific">Coptis chinensis</name>
    <dbReference type="NCBI Taxonomy" id="261450"/>
    <lineage>
        <taxon>Eukaryota</taxon>
        <taxon>Viridiplantae</taxon>
        <taxon>Streptophyta</taxon>
        <taxon>Embryophyta</taxon>
        <taxon>Tracheophyta</taxon>
        <taxon>Spermatophyta</taxon>
        <taxon>Magnoliopsida</taxon>
        <taxon>Ranunculales</taxon>
        <taxon>Ranunculaceae</taxon>
        <taxon>Coptidoideae</taxon>
        <taxon>Coptis</taxon>
    </lineage>
</organism>
<proteinExistence type="predicted"/>
<dbReference type="Proteomes" id="UP000631114">
    <property type="component" value="Unassembled WGS sequence"/>
</dbReference>
<evidence type="ECO:0000313" key="3">
    <source>
        <dbReference type="EMBL" id="KAF9587688.1"/>
    </source>
</evidence>
<dbReference type="PRINTS" id="PR00837">
    <property type="entry name" value="V5TPXLIKE"/>
</dbReference>
<dbReference type="FunFam" id="3.40.33.10:FF:000004">
    <property type="entry name" value="CAP, cysteine-rich secretory protein, antigen 5"/>
    <property type="match status" value="1"/>
</dbReference>
<dbReference type="InterPro" id="IPR014044">
    <property type="entry name" value="CAP_dom"/>
</dbReference>
<evidence type="ECO:0000256" key="1">
    <source>
        <dbReference type="SAM" id="SignalP"/>
    </source>
</evidence>
<dbReference type="EMBL" id="JADFTS010000009">
    <property type="protein sequence ID" value="KAF9587688.1"/>
    <property type="molecule type" value="Genomic_DNA"/>
</dbReference>
<accession>A0A835GXC9</accession>
<dbReference type="AlphaFoldDB" id="A0A835GXC9"/>
<dbReference type="InterPro" id="IPR035940">
    <property type="entry name" value="CAP_sf"/>
</dbReference>
<feature type="signal peptide" evidence="1">
    <location>
        <begin position="1"/>
        <end position="23"/>
    </location>
</feature>